<dbReference type="InterPro" id="IPR018004">
    <property type="entry name" value="KilA/APSES_HTH"/>
</dbReference>
<name>A0A6C0H2U5_9ZZZZ</name>
<evidence type="ECO:0000256" key="1">
    <source>
        <dbReference type="SAM" id="Coils"/>
    </source>
</evidence>
<feature type="domain" description="C2H2-type" evidence="2">
    <location>
        <begin position="1"/>
        <end position="22"/>
    </location>
</feature>
<dbReference type="PROSITE" id="PS51301">
    <property type="entry name" value="KILA_N"/>
    <property type="match status" value="1"/>
</dbReference>
<feature type="domain" description="KilA-N" evidence="3">
    <location>
        <begin position="165"/>
        <end position="273"/>
    </location>
</feature>
<reference evidence="4" key="1">
    <citation type="journal article" date="2020" name="Nature">
        <title>Giant virus diversity and host interactions through global metagenomics.</title>
        <authorList>
            <person name="Schulz F."/>
            <person name="Roux S."/>
            <person name="Paez-Espino D."/>
            <person name="Jungbluth S."/>
            <person name="Walsh D.A."/>
            <person name="Denef V.J."/>
            <person name="McMahon K.D."/>
            <person name="Konstantinidis K.T."/>
            <person name="Eloe-Fadrosh E.A."/>
            <person name="Kyrpides N.C."/>
            <person name="Woyke T."/>
        </authorList>
    </citation>
    <scope>NUCLEOTIDE SEQUENCE</scope>
    <source>
        <strain evidence="4">GVMAG-M-3300023179-62</strain>
    </source>
</reference>
<dbReference type="Pfam" id="PF00096">
    <property type="entry name" value="zf-C2H2"/>
    <property type="match status" value="2"/>
</dbReference>
<evidence type="ECO:0008006" key="5">
    <source>
        <dbReference type="Google" id="ProtNLM"/>
    </source>
</evidence>
<feature type="coiled-coil region" evidence="1">
    <location>
        <begin position="99"/>
        <end position="137"/>
    </location>
</feature>
<dbReference type="InterPro" id="IPR036236">
    <property type="entry name" value="Znf_C2H2_sf"/>
</dbReference>
<dbReference type="SUPFAM" id="SSF57667">
    <property type="entry name" value="beta-beta-alpha zinc fingers"/>
    <property type="match status" value="1"/>
</dbReference>
<organism evidence="4">
    <name type="scientific">viral metagenome</name>
    <dbReference type="NCBI Taxonomy" id="1070528"/>
    <lineage>
        <taxon>unclassified sequences</taxon>
        <taxon>metagenomes</taxon>
        <taxon>organismal metagenomes</taxon>
    </lineage>
</organism>
<dbReference type="PROSITE" id="PS50157">
    <property type="entry name" value="ZINC_FINGER_C2H2_2"/>
    <property type="match status" value="2"/>
</dbReference>
<dbReference type="Gene3D" id="3.30.160.60">
    <property type="entry name" value="Classic Zinc Finger"/>
    <property type="match status" value="1"/>
</dbReference>
<protein>
    <recommendedName>
        <fullName evidence="5">KilA-N domain-containing protein</fullName>
    </recommendedName>
</protein>
<proteinExistence type="predicted"/>
<feature type="domain" description="C2H2-type" evidence="2">
    <location>
        <begin position="38"/>
        <end position="59"/>
    </location>
</feature>
<evidence type="ECO:0000313" key="4">
    <source>
        <dbReference type="EMBL" id="QHT74858.1"/>
    </source>
</evidence>
<evidence type="ECO:0000259" key="2">
    <source>
        <dbReference type="PROSITE" id="PS50157"/>
    </source>
</evidence>
<evidence type="ECO:0000259" key="3">
    <source>
        <dbReference type="PROSITE" id="PS51301"/>
    </source>
</evidence>
<dbReference type="EMBL" id="MN739859">
    <property type="protein sequence ID" value="QHT74858.1"/>
    <property type="molecule type" value="Genomic_DNA"/>
</dbReference>
<dbReference type="SUPFAM" id="SSF54616">
    <property type="entry name" value="DNA-binding domain of Mlu1-box binding protein MBP1"/>
    <property type="match status" value="1"/>
</dbReference>
<dbReference type="Pfam" id="PF04383">
    <property type="entry name" value="KilA-N"/>
    <property type="match status" value="1"/>
</dbReference>
<sequence>MKCEFCGNEFSNKTSLNSHQKTAKYCLELRNEQVTKLYSCEHCKKGFTKPFHLQRHQEICKTIDANTLLNLKSIEHENIELKNEQIIYKKEIENKDMIIQQQKLIIEEQKLTIKEFQDDQRKQNKDLTDRIQSMAEKAIERTWETVVEIEQETETSEESIDEPYELVPLELNNGYIIESREEDGYINITNLCKAGGKEFKAWNRLDKTKAFLKALSTAVGISTAVLIQLGTGSKFGTTEETSGTWVHPQVAINIAQWISPQFDVKVSAWVLEVMMTGKIDITNTKSYRELKQDNKNKQLKIQLMTKKYVKKQPRVQYDEENVVYILTTSNMKKERRYILGKATNLTSRLSVYNKSDEHEVVYYQECPDEEKMGLVETLVFCKLNEYREQANRERFLLPEGEKLDLFIDTIKECIKFVK</sequence>
<dbReference type="GO" id="GO:0003677">
    <property type="term" value="F:DNA binding"/>
    <property type="evidence" value="ECO:0007669"/>
    <property type="project" value="InterPro"/>
</dbReference>
<dbReference type="InterPro" id="IPR036887">
    <property type="entry name" value="HTH_APSES_sf"/>
</dbReference>
<dbReference type="InterPro" id="IPR013087">
    <property type="entry name" value="Znf_C2H2_type"/>
</dbReference>
<keyword evidence="1" id="KW-0175">Coiled coil</keyword>
<accession>A0A6C0H2U5</accession>
<dbReference type="InterPro" id="IPR017880">
    <property type="entry name" value="KilA_N"/>
</dbReference>
<dbReference type="AlphaFoldDB" id="A0A6C0H2U5"/>
<dbReference type="SMART" id="SM01252">
    <property type="entry name" value="KilA-N"/>
    <property type="match status" value="1"/>
</dbReference>